<dbReference type="AlphaFoldDB" id="A0A0G0TZP5"/>
<dbReference type="Proteomes" id="UP000034601">
    <property type="component" value="Unassembled WGS sequence"/>
</dbReference>
<reference evidence="1 2" key="1">
    <citation type="journal article" date="2015" name="Nature">
        <title>rRNA introns, odd ribosomes, and small enigmatic genomes across a large radiation of phyla.</title>
        <authorList>
            <person name="Brown C.T."/>
            <person name="Hug L.A."/>
            <person name="Thomas B.C."/>
            <person name="Sharon I."/>
            <person name="Castelle C.J."/>
            <person name="Singh A."/>
            <person name="Wilkins M.J."/>
            <person name="Williams K.H."/>
            <person name="Banfield J.F."/>
        </authorList>
    </citation>
    <scope>NUCLEOTIDE SEQUENCE [LARGE SCALE GENOMIC DNA]</scope>
</reference>
<gene>
    <name evidence="1" type="ORF">UU29_C0016G0019</name>
</gene>
<proteinExistence type="predicted"/>
<dbReference type="EMBL" id="LCAB01000016">
    <property type="protein sequence ID" value="KKR82308.1"/>
    <property type="molecule type" value="Genomic_DNA"/>
</dbReference>
<protein>
    <submittedName>
        <fullName evidence="1">Uncharacterized protein</fullName>
    </submittedName>
</protein>
<accession>A0A0G0TZP5</accession>
<comment type="caution">
    <text evidence="1">The sequence shown here is derived from an EMBL/GenBank/DDBJ whole genome shotgun (WGS) entry which is preliminary data.</text>
</comment>
<sequence length="469" mass="53396">MAIESKDKILEYPEVLDKLAAKSAAPFQHPQLLIDRYLRVLGLSHELFRIQEGLGFYPLNLSHESLNKAGQKDGKLLSPYTLVRWRRVGWPFPGEKLQGVDYFEDSATRKIVESMVERMGDAIEYANRERLLGARLIEHTIKPQIYAWETGQFEKAMFEHINMRNLSNPVLLASLFDRYIDPWGIKYASQGWVLNRDDALTGYYNLILKTSLKGTREEEKHRVVVGEAAAFSGLPVRRGGWSGNTLPSEDNLRREIGSTSYVFYNVLIQKFENLIKPNLLKYIPEVTQFNKWEYKARKAAIIDLILHEGYGHSQVPFDETMSDALQGDYVSIKEFASEILTHMAALGLPAKLVDPEVKKILISVSLAWLRADYENYLAETNESRKKPNEAYARAYRFVEGLYLKGGNIRVNADNGTIEVGDLDDISSSAREFVEGLKRAVNLEKTKTNTVRDFVRQYTGDPDNCLAQAS</sequence>
<name>A0A0G0TZP5_9BACT</name>
<organism evidence="1 2">
    <name type="scientific">Candidatus Daviesbacteria bacterium GW2011_GWA2_40_9</name>
    <dbReference type="NCBI Taxonomy" id="1618424"/>
    <lineage>
        <taxon>Bacteria</taxon>
        <taxon>Candidatus Daviesiibacteriota</taxon>
    </lineage>
</organism>
<evidence type="ECO:0000313" key="1">
    <source>
        <dbReference type="EMBL" id="KKR82308.1"/>
    </source>
</evidence>
<evidence type="ECO:0000313" key="2">
    <source>
        <dbReference type="Proteomes" id="UP000034601"/>
    </source>
</evidence>